<dbReference type="InterPro" id="IPR003660">
    <property type="entry name" value="HAMP_dom"/>
</dbReference>
<dbReference type="Pfam" id="PF00015">
    <property type="entry name" value="MCPsignal"/>
    <property type="match status" value="1"/>
</dbReference>
<dbReference type="PANTHER" id="PTHR32089:SF112">
    <property type="entry name" value="LYSOZYME-LIKE PROTEIN-RELATED"/>
    <property type="match status" value="1"/>
</dbReference>
<evidence type="ECO:0000256" key="3">
    <source>
        <dbReference type="PROSITE-ProRule" id="PRU00284"/>
    </source>
</evidence>
<accession>A0ABX8RAW7</accession>
<reference evidence="8" key="1">
    <citation type="submission" date="2021-07" db="EMBL/GenBank/DDBJ databases">
        <title>Complete genome sequence of Crassaminicella sp. 143-21, isolated from a deep-sea hydrothermal vent.</title>
        <authorList>
            <person name="Li X."/>
        </authorList>
    </citation>
    <scope>NUCLEOTIDE SEQUENCE</scope>
    <source>
        <strain evidence="8">143-21</strain>
    </source>
</reference>
<dbReference type="CDD" id="cd18774">
    <property type="entry name" value="PDC2_HK_sensor"/>
    <property type="match status" value="1"/>
</dbReference>
<evidence type="ECO:0000259" key="7">
    <source>
        <dbReference type="PROSITE" id="PS50885"/>
    </source>
</evidence>
<sequence length="680" mass="75469">MKINFIKSLKGKLIIYFLALSIIPAMIISGFSYYHSKVSLQKDATDQLTFIRDTKKREIEDYFKMMQSRILYMAQEQVTVDAMIKFSQNAAADGSDNESYEKYNSVFLNFIDKLAYGDLLLIDYKNGKVLYSTLKEADYGTNLMSGPYKNTNVARAFEAAKNSNDKNFIAITDYEFYAPSNHKPIICMAAPIFKGDKKVGVLAFKIGTEKIDEIVSNNNKWESLNLGKSGEVILIGPDYKLRSNTRFVNEEEDERIKTAKTAILLKEIRTKGADAVMAGKTDVDTYFDYHNIKSIVAYTPLHIKHLKWAILVKIDEEEAFYSVYKLQKLMIIVLMLSVIAIVIFSIFMASSIATPMIKMSEVAFKISQGDLTIEVPKEKRSDEIGILTEAISNMLNHLREQTKEIIHVANVLASSVSEITVSLTQVTSGAAETSSAVSETTATVEEVKQTVHISNEKTKNVSNSAKQSLEISKVGNQATEATLEGMKIINNQMQEIAGSIIALSEQSQNISELIESVDNISEQSNILAVNASIEAAKAGEHGKGFSIVAQEIRNLAEQSKQATKQVRNILKDIQKAANTAVMTTEKGIKFVDAGIKQASKAGDAIRKLTEHMNISAQAAIQIEASSQQQLVGMDQVAMAMEGINEASIQNVNSMKQLEEATRNLQEMGYKLKQLTEKYKV</sequence>
<evidence type="ECO:0000259" key="6">
    <source>
        <dbReference type="PROSITE" id="PS50111"/>
    </source>
</evidence>
<dbReference type="RefSeq" id="WP_218282889.1">
    <property type="nucleotide sequence ID" value="NZ_CP078093.1"/>
</dbReference>
<evidence type="ECO:0000256" key="5">
    <source>
        <dbReference type="SAM" id="Phobius"/>
    </source>
</evidence>
<feature type="transmembrane region" description="Helical" evidence="5">
    <location>
        <begin position="12"/>
        <end position="34"/>
    </location>
</feature>
<dbReference type="Proteomes" id="UP000886818">
    <property type="component" value="Chromosome"/>
</dbReference>
<dbReference type="PROSITE" id="PS50111">
    <property type="entry name" value="CHEMOTAXIS_TRANSDUC_2"/>
    <property type="match status" value="1"/>
</dbReference>
<dbReference type="PROSITE" id="PS50885">
    <property type="entry name" value="HAMP"/>
    <property type="match status" value="1"/>
</dbReference>
<feature type="transmembrane region" description="Helical" evidence="5">
    <location>
        <begin position="329"/>
        <end position="349"/>
    </location>
</feature>
<keyword evidence="5" id="KW-0472">Membrane</keyword>
<dbReference type="EMBL" id="CP078093">
    <property type="protein sequence ID" value="QXM06193.1"/>
    <property type="molecule type" value="Genomic_DNA"/>
</dbReference>
<evidence type="ECO:0000256" key="1">
    <source>
        <dbReference type="ARBA" id="ARBA00023224"/>
    </source>
</evidence>
<dbReference type="PANTHER" id="PTHR32089">
    <property type="entry name" value="METHYL-ACCEPTING CHEMOTAXIS PROTEIN MCPB"/>
    <property type="match status" value="1"/>
</dbReference>
<keyword evidence="5" id="KW-0812">Transmembrane</keyword>
<keyword evidence="4" id="KW-0175">Coiled coil</keyword>
<keyword evidence="9" id="KW-1185">Reference proteome</keyword>
<dbReference type="Pfam" id="PF00672">
    <property type="entry name" value="HAMP"/>
    <property type="match status" value="1"/>
</dbReference>
<dbReference type="InterPro" id="IPR004089">
    <property type="entry name" value="MCPsignal_dom"/>
</dbReference>
<feature type="domain" description="HAMP" evidence="7">
    <location>
        <begin position="350"/>
        <end position="403"/>
    </location>
</feature>
<dbReference type="SMART" id="SM00304">
    <property type="entry name" value="HAMP"/>
    <property type="match status" value="1"/>
</dbReference>
<organism evidence="8 9">
    <name type="scientific">Crassaminicella indica</name>
    <dbReference type="NCBI Taxonomy" id="2855394"/>
    <lineage>
        <taxon>Bacteria</taxon>
        <taxon>Bacillati</taxon>
        <taxon>Bacillota</taxon>
        <taxon>Clostridia</taxon>
        <taxon>Eubacteriales</taxon>
        <taxon>Clostridiaceae</taxon>
        <taxon>Crassaminicella</taxon>
    </lineage>
</organism>
<feature type="coiled-coil region" evidence="4">
    <location>
        <begin position="643"/>
        <end position="677"/>
    </location>
</feature>
<keyword evidence="5" id="KW-1133">Transmembrane helix</keyword>
<comment type="similarity">
    <text evidence="2">Belongs to the methyl-accepting chemotaxis (MCP) protein family.</text>
</comment>
<evidence type="ECO:0000256" key="2">
    <source>
        <dbReference type="ARBA" id="ARBA00029447"/>
    </source>
</evidence>
<name>A0ABX8RAW7_9CLOT</name>
<evidence type="ECO:0000313" key="9">
    <source>
        <dbReference type="Proteomes" id="UP000886818"/>
    </source>
</evidence>
<dbReference type="CDD" id="cd11386">
    <property type="entry name" value="MCP_signal"/>
    <property type="match status" value="1"/>
</dbReference>
<feature type="domain" description="Methyl-accepting transducer" evidence="6">
    <location>
        <begin position="408"/>
        <end position="644"/>
    </location>
</feature>
<protein>
    <submittedName>
        <fullName evidence="8">Methyl-accepting chemotaxis protein</fullName>
    </submittedName>
</protein>
<dbReference type="SMART" id="SM00283">
    <property type="entry name" value="MA"/>
    <property type="match status" value="1"/>
</dbReference>
<proteinExistence type="inferred from homology"/>
<keyword evidence="1 3" id="KW-0807">Transducer</keyword>
<gene>
    <name evidence="8" type="ORF">KVH43_12735</name>
</gene>
<evidence type="ECO:0000256" key="4">
    <source>
        <dbReference type="SAM" id="Coils"/>
    </source>
</evidence>
<evidence type="ECO:0000313" key="8">
    <source>
        <dbReference type="EMBL" id="QXM06193.1"/>
    </source>
</evidence>